<comment type="similarity">
    <text evidence="2">Belongs to the SVP26 family.</text>
</comment>
<dbReference type="eggNOG" id="KOG4136">
    <property type="taxonomic scope" value="Eukaryota"/>
</dbReference>
<name>A7RGW6_NEMVE</name>
<dbReference type="GO" id="GO:0005789">
    <property type="term" value="C:endoplasmic reticulum membrane"/>
    <property type="evidence" value="ECO:0000318"/>
    <property type="project" value="GO_Central"/>
</dbReference>
<accession>A7RGW6</accession>
<keyword evidence="6 8" id="KW-0472">Membrane</keyword>
<keyword evidence="10" id="KW-1185">Reference proteome</keyword>
<feature type="transmembrane region" description="Helical" evidence="8">
    <location>
        <begin position="6"/>
        <end position="31"/>
    </location>
</feature>
<dbReference type="OMA" id="TMGTEPV"/>
<protein>
    <recommendedName>
        <fullName evidence="3">Protein TEX261</fullName>
    </recommendedName>
</protein>
<proteinExistence type="inferred from homology"/>
<evidence type="ECO:0000256" key="3">
    <source>
        <dbReference type="ARBA" id="ARBA00017877"/>
    </source>
</evidence>
<comment type="subcellular location">
    <subcellularLocation>
        <location evidence="1">Membrane</location>
        <topology evidence="1">Multi-pass membrane protein</topology>
    </subcellularLocation>
</comment>
<reference evidence="9 10" key="1">
    <citation type="journal article" date="2007" name="Science">
        <title>Sea anemone genome reveals ancestral eumetazoan gene repertoire and genomic organization.</title>
        <authorList>
            <person name="Putnam N.H."/>
            <person name="Srivastava M."/>
            <person name="Hellsten U."/>
            <person name="Dirks B."/>
            <person name="Chapman J."/>
            <person name="Salamov A."/>
            <person name="Terry A."/>
            <person name="Shapiro H."/>
            <person name="Lindquist E."/>
            <person name="Kapitonov V.V."/>
            <person name="Jurka J."/>
            <person name="Genikhovich G."/>
            <person name="Grigoriev I.V."/>
            <person name="Lucas S.M."/>
            <person name="Steele R.E."/>
            <person name="Finnerty J.R."/>
            <person name="Technau U."/>
            <person name="Martindale M.Q."/>
            <person name="Rokhsar D.S."/>
        </authorList>
    </citation>
    <scope>NUCLEOTIDE SEQUENCE [LARGE SCALE GENOMIC DNA]</scope>
    <source>
        <strain evidence="10">CH2 X CH6</strain>
    </source>
</reference>
<sequence>MMFLYILSWVSTIFHILFLTLALAAALYYLAELVEEYTVIAAKIIKYMLIGVFVIYLCLFIFESFPWYIVVIGLASNVIYLLLLKDFPFIELSSPVFIAAVASVFVNHYLAFQYFADVWYPFSEVLSYFTICLWIVPFAFFVSLSASENVLPTSSSATTDSGSQGDKFDYPGKRSSRRQGILALFGFLSRKTESYLPTRTKTY</sequence>
<keyword evidence="5 8" id="KW-1133">Transmembrane helix</keyword>
<evidence type="ECO:0000256" key="4">
    <source>
        <dbReference type="ARBA" id="ARBA00022692"/>
    </source>
</evidence>
<dbReference type="GO" id="GO:0000139">
    <property type="term" value="C:Golgi membrane"/>
    <property type="evidence" value="ECO:0000318"/>
    <property type="project" value="GO_Central"/>
</dbReference>
<feature type="transmembrane region" description="Helical" evidence="8">
    <location>
        <begin position="96"/>
        <end position="116"/>
    </location>
</feature>
<feature type="transmembrane region" description="Helical" evidence="8">
    <location>
        <begin position="68"/>
        <end position="84"/>
    </location>
</feature>
<feature type="transmembrane region" description="Helical" evidence="8">
    <location>
        <begin position="43"/>
        <end position="62"/>
    </location>
</feature>
<dbReference type="PANTHER" id="PTHR13144:SF0">
    <property type="entry name" value="PROTEIN TEX261"/>
    <property type="match status" value="1"/>
</dbReference>
<evidence type="ECO:0000313" key="9">
    <source>
        <dbReference type="EMBL" id="EDO49243.1"/>
    </source>
</evidence>
<dbReference type="OrthoDB" id="28257at2759"/>
<feature type="non-terminal residue" evidence="9">
    <location>
        <position position="1"/>
    </location>
</feature>
<dbReference type="Proteomes" id="UP000001593">
    <property type="component" value="Unassembled WGS sequence"/>
</dbReference>
<evidence type="ECO:0000256" key="5">
    <source>
        <dbReference type="ARBA" id="ARBA00022989"/>
    </source>
</evidence>
<feature type="transmembrane region" description="Helical" evidence="8">
    <location>
        <begin position="128"/>
        <end position="146"/>
    </location>
</feature>
<dbReference type="AlphaFoldDB" id="A7RGW6"/>
<evidence type="ECO:0000256" key="6">
    <source>
        <dbReference type="ARBA" id="ARBA00023136"/>
    </source>
</evidence>
<evidence type="ECO:0000256" key="7">
    <source>
        <dbReference type="SAM" id="MobiDB-lite"/>
    </source>
</evidence>
<dbReference type="STRING" id="45351.A7RGW6"/>
<organism evidence="9 10">
    <name type="scientific">Nematostella vectensis</name>
    <name type="common">Starlet sea anemone</name>
    <dbReference type="NCBI Taxonomy" id="45351"/>
    <lineage>
        <taxon>Eukaryota</taxon>
        <taxon>Metazoa</taxon>
        <taxon>Cnidaria</taxon>
        <taxon>Anthozoa</taxon>
        <taxon>Hexacorallia</taxon>
        <taxon>Actiniaria</taxon>
        <taxon>Edwardsiidae</taxon>
        <taxon>Nematostella</taxon>
    </lineage>
</organism>
<dbReference type="KEGG" id="nve:5521515"/>
<dbReference type="InterPro" id="IPR007277">
    <property type="entry name" value="Svp26/Tex261"/>
</dbReference>
<feature type="region of interest" description="Disordered" evidence="7">
    <location>
        <begin position="154"/>
        <end position="174"/>
    </location>
</feature>
<evidence type="ECO:0000256" key="1">
    <source>
        <dbReference type="ARBA" id="ARBA00004141"/>
    </source>
</evidence>
<dbReference type="HOGENOM" id="CLU_058268_2_0_1"/>
<dbReference type="PhylomeDB" id="A7RGW6"/>
<dbReference type="GO" id="GO:0006888">
    <property type="term" value="P:endoplasmic reticulum to Golgi vesicle-mediated transport"/>
    <property type="evidence" value="ECO:0000318"/>
    <property type="project" value="GO_Central"/>
</dbReference>
<dbReference type="GO" id="GO:0097020">
    <property type="term" value="F:COPII receptor activity"/>
    <property type="evidence" value="ECO:0000318"/>
    <property type="project" value="GO_Central"/>
</dbReference>
<evidence type="ECO:0000256" key="2">
    <source>
        <dbReference type="ARBA" id="ARBA00008096"/>
    </source>
</evidence>
<feature type="compositionally biased region" description="Polar residues" evidence="7">
    <location>
        <begin position="154"/>
        <end position="164"/>
    </location>
</feature>
<dbReference type="InParanoid" id="A7RGW6"/>
<evidence type="ECO:0000313" key="10">
    <source>
        <dbReference type="Proteomes" id="UP000001593"/>
    </source>
</evidence>
<evidence type="ECO:0000256" key="8">
    <source>
        <dbReference type="SAM" id="Phobius"/>
    </source>
</evidence>
<dbReference type="GO" id="GO:0030134">
    <property type="term" value="C:COPII-coated ER to Golgi transport vesicle"/>
    <property type="evidence" value="ECO:0000318"/>
    <property type="project" value="GO_Central"/>
</dbReference>
<dbReference type="Pfam" id="PF04148">
    <property type="entry name" value="Erv26"/>
    <property type="match status" value="1"/>
</dbReference>
<keyword evidence="4 8" id="KW-0812">Transmembrane</keyword>
<dbReference type="EMBL" id="DS469510">
    <property type="protein sequence ID" value="EDO49243.1"/>
    <property type="molecule type" value="Genomic_DNA"/>
</dbReference>
<dbReference type="PANTHER" id="PTHR13144">
    <property type="entry name" value="TEX261 PROTEIN"/>
    <property type="match status" value="1"/>
</dbReference>
<gene>
    <name evidence="9" type="ORF">NEMVEDRAFT_v1g226179</name>
</gene>